<gene>
    <name evidence="1" type="ORF">CCMP2556_LOCUS36366</name>
</gene>
<sequence>MGRVRSYEPTPVTPPANVQLTDFTFKLIQVELGDASKSNFNEKYKVKIPVHIRSRYSDDVVFGSEWRELLNDFDKKFSTKFSGPLTPVPTPKETVPEKPAWVGEPGTVQELINKFNIEVKLSGRTPGTTLYVVGSRDRSGKQENVEDRQEFKLYMGAHMPVEIEPNDFILAHGASRFLKVEKYQDLKRKGNTGAFSCLLM</sequence>
<evidence type="ECO:0000313" key="2">
    <source>
        <dbReference type="Proteomes" id="UP001642484"/>
    </source>
</evidence>
<keyword evidence="2" id="KW-1185">Reference proteome</keyword>
<dbReference type="EMBL" id="CAXAMN010022918">
    <property type="protein sequence ID" value="CAK9073804.1"/>
    <property type="molecule type" value="Genomic_DNA"/>
</dbReference>
<name>A0ABP0PFI0_9DINO</name>
<proteinExistence type="predicted"/>
<protein>
    <submittedName>
        <fullName evidence="1">Uncharacterized protein</fullName>
    </submittedName>
</protein>
<comment type="caution">
    <text evidence="1">The sequence shown here is derived from an EMBL/GenBank/DDBJ whole genome shotgun (WGS) entry which is preliminary data.</text>
</comment>
<reference evidence="1 2" key="1">
    <citation type="submission" date="2024-02" db="EMBL/GenBank/DDBJ databases">
        <authorList>
            <person name="Chen Y."/>
            <person name="Shah S."/>
            <person name="Dougan E. K."/>
            <person name="Thang M."/>
            <person name="Chan C."/>
        </authorList>
    </citation>
    <scope>NUCLEOTIDE SEQUENCE [LARGE SCALE GENOMIC DNA]</scope>
</reference>
<organism evidence="1 2">
    <name type="scientific">Durusdinium trenchii</name>
    <dbReference type="NCBI Taxonomy" id="1381693"/>
    <lineage>
        <taxon>Eukaryota</taxon>
        <taxon>Sar</taxon>
        <taxon>Alveolata</taxon>
        <taxon>Dinophyceae</taxon>
        <taxon>Suessiales</taxon>
        <taxon>Symbiodiniaceae</taxon>
        <taxon>Durusdinium</taxon>
    </lineage>
</organism>
<accession>A0ABP0PFI0</accession>
<evidence type="ECO:0000313" key="1">
    <source>
        <dbReference type="EMBL" id="CAK9073804.1"/>
    </source>
</evidence>
<dbReference type="Proteomes" id="UP001642484">
    <property type="component" value="Unassembled WGS sequence"/>
</dbReference>